<evidence type="ECO:0000313" key="3">
    <source>
        <dbReference type="Proteomes" id="UP000215450"/>
    </source>
</evidence>
<dbReference type="OrthoDB" id="9100334at2"/>
<dbReference type="Proteomes" id="UP000215450">
    <property type="component" value="Unassembled WGS sequence"/>
</dbReference>
<keyword evidence="3" id="KW-1185">Reference proteome</keyword>
<reference evidence="1" key="1">
    <citation type="submission" date="2017-05" db="EMBL/GenBank/DDBJ databases">
        <authorList>
            <person name="Song R."/>
            <person name="Chenine A.L."/>
            <person name="Ruprecht R.M."/>
        </authorList>
    </citation>
    <scope>NUCLEOTIDE SEQUENCE</scope>
    <source>
        <strain evidence="1">Kingella_eburonensis</strain>
    </source>
</reference>
<dbReference type="STRING" id="1522312.GCA_900177895_01749"/>
<evidence type="ECO:0000313" key="2">
    <source>
        <dbReference type="EMBL" id="SNB77077.1"/>
    </source>
</evidence>
<gene>
    <name evidence="1" type="ORF">KEBURONENSIS_01683</name>
    <name evidence="2" type="ORF">KEBURONENSIS_01718</name>
</gene>
<name>A0A238HI84_9NEIS</name>
<organism evidence="1">
    <name type="scientific">Kingella negevensis</name>
    <dbReference type="NCBI Taxonomy" id="1522312"/>
    <lineage>
        <taxon>Bacteria</taxon>
        <taxon>Pseudomonadati</taxon>
        <taxon>Pseudomonadota</taxon>
        <taxon>Betaproteobacteria</taxon>
        <taxon>Neisseriales</taxon>
        <taxon>Neisseriaceae</taxon>
        <taxon>Kingella</taxon>
    </lineage>
</organism>
<dbReference type="EMBL" id="FXUV01000034">
    <property type="protein sequence ID" value="SMQ12866.1"/>
    <property type="molecule type" value="Genomic_DNA"/>
</dbReference>
<sequence>MYYVYELEQPIDFFTGAIKLSKFIQMLNDEISTGENSMMPGQFIAMYSDAEIGFIEKRLEFVKAFNAAKQAIEERTDWKCIDGWLRHEPYVFSVPSNNGAFNIGFVFKFDTNGITCIASPVWLEHLSECFCYDKQSSQTE</sequence>
<protein>
    <submittedName>
        <fullName evidence="1">Uncharacterized protein</fullName>
    </submittedName>
</protein>
<dbReference type="AlphaFoldDB" id="A0A238HI84"/>
<proteinExistence type="predicted"/>
<dbReference type="EMBL" id="FXUV02000040">
    <property type="protein sequence ID" value="SNB77077.1"/>
    <property type="molecule type" value="Genomic_DNA"/>
</dbReference>
<evidence type="ECO:0000313" key="1">
    <source>
        <dbReference type="EMBL" id="SMQ12866.1"/>
    </source>
</evidence>
<dbReference type="RefSeq" id="WP_032137163.1">
    <property type="nucleotide sequence ID" value="NZ_CCNJ01000048.1"/>
</dbReference>
<accession>A0A238HI84</accession>
<reference evidence="2 3" key="2">
    <citation type="submission" date="2017-06" db="EMBL/GenBank/DDBJ databases">
        <authorList>
            <person name="Kim H.J."/>
            <person name="Triplett B.A."/>
        </authorList>
    </citation>
    <scope>NUCLEOTIDE SEQUENCE [LARGE SCALE GENOMIC DNA]</scope>
    <source>
        <strain evidence="2">Kingella_eburonensis</strain>
    </source>
</reference>
<dbReference type="GeneID" id="83625834"/>